<keyword evidence="2" id="KW-0472">Membrane</keyword>
<keyword evidence="2" id="KW-0812">Transmembrane</keyword>
<dbReference type="RefSeq" id="WP_146465534.1">
    <property type="nucleotide sequence ID" value="NZ_VOGW01000084.1"/>
</dbReference>
<evidence type="ECO:0000313" key="4">
    <source>
        <dbReference type="Proteomes" id="UP000320481"/>
    </source>
</evidence>
<feature type="region of interest" description="Disordered" evidence="1">
    <location>
        <begin position="384"/>
        <end position="421"/>
    </location>
</feature>
<feature type="compositionally biased region" description="Gly residues" evidence="1">
    <location>
        <begin position="136"/>
        <end position="151"/>
    </location>
</feature>
<evidence type="ECO:0000256" key="2">
    <source>
        <dbReference type="SAM" id="Phobius"/>
    </source>
</evidence>
<feature type="compositionally biased region" description="Low complexity" evidence="1">
    <location>
        <begin position="94"/>
        <end position="114"/>
    </location>
</feature>
<protein>
    <recommendedName>
        <fullName evidence="5">Peptidoglycan binding domain-containing protein</fullName>
    </recommendedName>
</protein>
<name>A0A5C6JTU2_9ACTN</name>
<feature type="transmembrane region" description="Helical" evidence="2">
    <location>
        <begin position="429"/>
        <end position="450"/>
    </location>
</feature>
<keyword evidence="4" id="KW-1185">Reference proteome</keyword>
<sequence length="738" mass="71570">MSRETDTPSSGPNGRGGAAYPSGTPPYGTPLASDGGTDGARSGAPEERKTETTLTTRIRINIPGSRPIPPVVVRKPVGEGESAEGAREEKPPAEVRTPAAAAPAAEAPAESAAPAEEKTSDWFAPRKSSGGKAPAGKGGAGGGANPGGPGAPSGAPGARPGGPGANGAAGGTGARPGGVVGSMSVPGRAGKTNGSGLPGATGGPVAPGHGGGTGSFDVTEALAAGPLGGGSRADGNGGEPRRDDLPYFSENGGQDGLGGPAGAGGVGGADGANGPRGQGGPQGPAGPTGGPVTGDSPLVPGTGGYGDQGGAPARSALADIADLGGPGAPGGPAGASGAGLGPGGGLSDDTAILTPQKPAPEPPGYRAPDNVSGHTVTSGIPVVPGANGAPFGAGGPGGPAGQTAPKPAPEPAKAAPKAAAKPKKGRSKLVLLAVGVVVVAGGVYGAGLLMNHTDVPKGTTVLGVDIGGGTRDDAVKKLDDAFGSRVAKPLKLDVGGRTVTLTPANAGLQFDFQATASQAAKSDYNPLSVVGTLFGQKRVVAPVMPVDEEKLQAALQQAGGGSGSGAVVEGGIEFKPGKAVAVHGKPGKAIDAAGSAQAIEQAYRTAVETDSSVPVTVPTANRQPAVSDAEVDREMKEFAEPAMSAPVTVRTDAGHTVMFSPQKSLWKFLGVAAVNGKLTDKPDYTALKQLYGQAFDGVLITRGNGKKTPVTPQDVYLAMRQALTSTTNRVAVISTNPN</sequence>
<feature type="compositionally biased region" description="Gly residues" evidence="1">
    <location>
        <begin position="253"/>
        <end position="292"/>
    </location>
</feature>
<gene>
    <name evidence="3" type="ORF">FRZ03_14345</name>
</gene>
<evidence type="ECO:0000313" key="3">
    <source>
        <dbReference type="EMBL" id="TWV46571.1"/>
    </source>
</evidence>
<feature type="compositionally biased region" description="Low complexity" evidence="1">
    <location>
        <begin position="52"/>
        <end position="62"/>
    </location>
</feature>
<feature type="compositionally biased region" description="Basic and acidic residues" evidence="1">
    <location>
        <begin position="84"/>
        <end position="93"/>
    </location>
</feature>
<feature type="compositionally biased region" description="Gly residues" evidence="1">
    <location>
        <begin position="324"/>
        <end position="346"/>
    </location>
</feature>
<dbReference type="EMBL" id="VOGW01000084">
    <property type="protein sequence ID" value="TWV46571.1"/>
    <property type="molecule type" value="Genomic_DNA"/>
</dbReference>
<keyword evidence="2" id="KW-1133">Transmembrane helix</keyword>
<feature type="compositionally biased region" description="Low complexity" evidence="1">
    <location>
        <begin position="401"/>
        <end position="419"/>
    </location>
</feature>
<feature type="region of interest" description="Disordered" evidence="1">
    <location>
        <begin position="1"/>
        <end position="369"/>
    </location>
</feature>
<dbReference type="AlphaFoldDB" id="A0A5C6JTU2"/>
<feature type="compositionally biased region" description="Gly residues" evidence="1">
    <location>
        <begin position="226"/>
        <end position="238"/>
    </location>
</feature>
<comment type="caution">
    <text evidence="3">The sequence shown here is derived from an EMBL/GenBank/DDBJ whole genome shotgun (WGS) entry which is preliminary data.</text>
</comment>
<evidence type="ECO:0008006" key="5">
    <source>
        <dbReference type="Google" id="ProtNLM"/>
    </source>
</evidence>
<organism evidence="3 4">
    <name type="scientific">Streptomyces misionensis</name>
    <dbReference type="NCBI Taxonomy" id="67331"/>
    <lineage>
        <taxon>Bacteria</taxon>
        <taxon>Bacillati</taxon>
        <taxon>Actinomycetota</taxon>
        <taxon>Actinomycetes</taxon>
        <taxon>Kitasatosporales</taxon>
        <taxon>Streptomycetaceae</taxon>
        <taxon>Streptomyces</taxon>
    </lineage>
</organism>
<dbReference type="Proteomes" id="UP000320481">
    <property type="component" value="Unassembled WGS sequence"/>
</dbReference>
<feature type="compositionally biased region" description="Gly residues" evidence="1">
    <location>
        <begin position="159"/>
        <end position="180"/>
    </location>
</feature>
<evidence type="ECO:0000256" key="1">
    <source>
        <dbReference type="SAM" id="MobiDB-lite"/>
    </source>
</evidence>
<accession>A0A5C6JTU2</accession>
<proteinExistence type="predicted"/>
<feature type="compositionally biased region" description="Gly residues" evidence="1">
    <location>
        <begin position="391"/>
        <end position="400"/>
    </location>
</feature>
<reference evidence="3" key="1">
    <citation type="journal article" date="2019" name="Microbiol. Resour. Announc.">
        <title>Draft Genomic Sequences of Streptomyces misionensis and Streptomyces albidoflavus, bacteria applied for phytopathogen biocontrol.</title>
        <authorList>
            <person name="Pylro V."/>
            <person name="Dias A."/>
            <person name="Andreote F."/>
            <person name="Varani A."/>
            <person name="Andreote C."/>
            <person name="Bernardo E."/>
            <person name="Martins T."/>
        </authorList>
    </citation>
    <scope>NUCLEOTIDE SEQUENCE [LARGE SCALE GENOMIC DNA]</scope>
    <source>
        <strain evidence="3">66</strain>
    </source>
</reference>